<dbReference type="AlphaFoldDB" id="A0A1N7KWH5"/>
<dbReference type="RefSeq" id="WP_167369958.1">
    <property type="nucleotide sequence ID" value="NZ_FTOL01000001.1"/>
</dbReference>
<sequence length="46" mass="4984">MARGWIPMDISLDPVKACGTVSQSCYTDPGGDYDKAKKMAKYLCPA</sequence>
<accession>A0A1N7KWH5</accession>
<proteinExistence type="predicted"/>
<evidence type="ECO:0000313" key="1">
    <source>
        <dbReference type="EMBL" id="SIS65836.1"/>
    </source>
</evidence>
<name>A0A1N7KWH5_9FLAO</name>
<dbReference type="EMBL" id="FTOL01000001">
    <property type="protein sequence ID" value="SIS65836.1"/>
    <property type="molecule type" value="Genomic_DNA"/>
</dbReference>
<organism evidence="1 2">
    <name type="scientific">Chryseobacterium ureilyticum</name>
    <dbReference type="NCBI Taxonomy" id="373668"/>
    <lineage>
        <taxon>Bacteria</taxon>
        <taxon>Pseudomonadati</taxon>
        <taxon>Bacteroidota</taxon>
        <taxon>Flavobacteriia</taxon>
        <taxon>Flavobacteriales</taxon>
        <taxon>Weeksellaceae</taxon>
        <taxon>Chryseobacterium group</taxon>
        <taxon>Chryseobacterium</taxon>
    </lineage>
</organism>
<dbReference type="Proteomes" id="UP000186744">
    <property type="component" value="Unassembled WGS sequence"/>
</dbReference>
<evidence type="ECO:0000313" key="2">
    <source>
        <dbReference type="Proteomes" id="UP000186744"/>
    </source>
</evidence>
<reference evidence="2" key="1">
    <citation type="submission" date="2017-01" db="EMBL/GenBank/DDBJ databases">
        <authorList>
            <person name="Varghese N."/>
            <person name="Submissions S."/>
        </authorList>
    </citation>
    <scope>NUCLEOTIDE SEQUENCE [LARGE SCALE GENOMIC DNA]</scope>
    <source>
        <strain evidence="2">DSM 18017</strain>
    </source>
</reference>
<keyword evidence="2" id="KW-1185">Reference proteome</keyword>
<dbReference type="STRING" id="373668.SAMN05421786_101798"/>
<protein>
    <submittedName>
        <fullName evidence="1">Uncharacterized protein</fullName>
    </submittedName>
</protein>
<gene>
    <name evidence="1" type="ORF">SAMN05421786_101798</name>
</gene>